<dbReference type="SUPFAM" id="SSF55874">
    <property type="entry name" value="ATPase domain of HSP90 chaperone/DNA topoisomerase II/histidine kinase"/>
    <property type="match status" value="1"/>
</dbReference>
<accession>A0A6I4MKH2</accession>
<dbReference type="InterPro" id="IPR050267">
    <property type="entry name" value="Anti-sigma-factor_SerPK"/>
</dbReference>
<keyword evidence="3" id="KW-0067">ATP-binding</keyword>
<gene>
    <name evidence="3" type="ORF">F8568_020520</name>
</gene>
<keyword evidence="4" id="KW-1185">Reference proteome</keyword>
<dbReference type="InterPro" id="IPR036890">
    <property type="entry name" value="HATPase_C_sf"/>
</dbReference>
<name>A0A6I4MKH2_9ACTN</name>
<dbReference type="Pfam" id="PF13581">
    <property type="entry name" value="HATPase_c_2"/>
    <property type="match status" value="1"/>
</dbReference>
<dbReference type="RefSeq" id="WP_151595189.1">
    <property type="nucleotide sequence ID" value="NZ_WBMS02000015.1"/>
</dbReference>
<dbReference type="GO" id="GO:0004674">
    <property type="term" value="F:protein serine/threonine kinase activity"/>
    <property type="evidence" value="ECO:0007669"/>
    <property type="project" value="UniProtKB-KW"/>
</dbReference>
<reference evidence="3" key="1">
    <citation type="submission" date="2019-12" db="EMBL/GenBank/DDBJ databases">
        <title>Actinomadura physcomitrii sp. nov., a novel actinomycete isolated from moss [Physcomitrium sphaericum (Ludw) Fuernr].</title>
        <authorList>
            <person name="Zhuang X."/>
        </authorList>
    </citation>
    <scope>NUCLEOTIDE SEQUENCE [LARGE SCALE GENOMIC DNA]</scope>
    <source>
        <strain evidence="3">LD22</strain>
    </source>
</reference>
<dbReference type="CDD" id="cd16936">
    <property type="entry name" value="HATPase_RsbW-like"/>
    <property type="match status" value="1"/>
</dbReference>
<evidence type="ECO:0000313" key="3">
    <source>
        <dbReference type="EMBL" id="MWA02716.1"/>
    </source>
</evidence>
<organism evidence="3 4">
    <name type="scientific">Actinomadura physcomitrii</name>
    <dbReference type="NCBI Taxonomy" id="2650748"/>
    <lineage>
        <taxon>Bacteria</taxon>
        <taxon>Bacillati</taxon>
        <taxon>Actinomycetota</taxon>
        <taxon>Actinomycetes</taxon>
        <taxon>Streptosporangiales</taxon>
        <taxon>Thermomonosporaceae</taxon>
        <taxon>Actinomadura</taxon>
    </lineage>
</organism>
<dbReference type="EMBL" id="WBMS02000015">
    <property type="protein sequence ID" value="MWA02716.1"/>
    <property type="molecule type" value="Genomic_DNA"/>
</dbReference>
<dbReference type="PANTHER" id="PTHR35526">
    <property type="entry name" value="ANTI-SIGMA-F FACTOR RSBW-RELATED"/>
    <property type="match status" value="1"/>
</dbReference>
<keyword evidence="1" id="KW-0723">Serine/threonine-protein kinase</keyword>
<dbReference type="GO" id="GO:0005524">
    <property type="term" value="F:ATP binding"/>
    <property type="evidence" value="ECO:0007669"/>
    <property type="project" value="UniProtKB-KW"/>
</dbReference>
<evidence type="ECO:0000256" key="1">
    <source>
        <dbReference type="ARBA" id="ARBA00022527"/>
    </source>
</evidence>
<proteinExistence type="predicted"/>
<dbReference type="InterPro" id="IPR003594">
    <property type="entry name" value="HATPase_dom"/>
</dbReference>
<keyword evidence="3" id="KW-0547">Nucleotide-binding</keyword>
<comment type="caution">
    <text evidence="3">The sequence shown here is derived from an EMBL/GenBank/DDBJ whole genome shotgun (WGS) entry which is preliminary data.</text>
</comment>
<keyword evidence="1" id="KW-0808">Transferase</keyword>
<keyword evidence="1" id="KW-0418">Kinase</keyword>
<evidence type="ECO:0000259" key="2">
    <source>
        <dbReference type="Pfam" id="PF13581"/>
    </source>
</evidence>
<dbReference type="Gene3D" id="3.30.565.10">
    <property type="entry name" value="Histidine kinase-like ATPase, C-terminal domain"/>
    <property type="match status" value="1"/>
</dbReference>
<dbReference type="Proteomes" id="UP000462055">
    <property type="component" value="Unassembled WGS sequence"/>
</dbReference>
<evidence type="ECO:0000313" key="4">
    <source>
        <dbReference type="Proteomes" id="UP000462055"/>
    </source>
</evidence>
<feature type="domain" description="Histidine kinase/HSP90-like ATPase" evidence="2">
    <location>
        <begin position="29"/>
        <end position="128"/>
    </location>
</feature>
<protein>
    <submittedName>
        <fullName evidence="3">ATP-binding protein</fullName>
    </submittedName>
</protein>
<dbReference type="AlphaFoldDB" id="A0A6I4MKH2"/>
<dbReference type="PANTHER" id="PTHR35526:SF3">
    <property type="entry name" value="ANTI-SIGMA-F FACTOR RSBW"/>
    <property type="match status" value="1"/>
</dbReference>
<sequence>MENAKLVGSTANEWLWATEKMRWRRVYPGRVDQVRAARAFAETLFEGMPCVDVVALAVGELAANAVRHTRSGEGGDGWFGLEVVCDNPVYIAVTDMGGHGIPTVLPEGYGGSYSESGRGLRILYELALMFGMHGSSTLGHTVWVDLDLNRKLEVDAQAPVQLVS</sequence>